<dbReference type="AlphaFoldDB" id="A0A2P2NBL9"/>
<protein>
    <submittedName>
        <fullName evidence="1">Uncharacterized protein</fullName>
    </submittedName>
</protein>
<accession>A0A2P2NBL9</accession>
<sequence length="39" mass="4693">MQMILKQPICLKKLHFHMVFCPIQIRDASMTQLGLRVWH</sequence>
<organism evidence="1">
    <name type="scientific">Rhizophora mucronata</name>
    <name type="common">Asiatic mangrove</name>
    <dbReference type="NCBI Taxonomy" id="61149"/>
    <lineage>
        <taxon>Eukaryota</taxon>
        <taxon>Viridiplantae</taxon>
        <taxon>Streptophyta</taxon>
        <taxon>Embryophyta</taxon>
        <taxon>Tracheophyta</taxon>
        <taxon>Spermatophyta</taxon>
        <taxon>Magnoliopsida</taxon>
        <taxon>eudicotyledons</taxon>
        <taxon>Gunneridae</taxon>
        <taxon>Pentapetalae</taxon>
        <taxon>rosids</taxon>
        <taxon>fabids</taxon>
        <taxon>Malpighiales</taxon>
        <taxon>Rhizophoraceae</taxon>
        <taxon>Rhizophora</taxon>
    </lineage>
</organism>
<dbReference type="EMBL" id="GGEC01059394">
    <property type="protein sequence ID" value="MBX39878.1"/>
    <property type="molecule type" value="Transcribed_RNA"/>
</dbReference>
<reference evidence="1" key="1">
    <citation type="submission" date="2018-02" db="EMBL/GenBank/DDBJ databases">
        <title>Rhizophora mucronata_Transcriptome.</title>
        <authorList>
            <person name="Meera S.P."/>
            <person name="Sreeshan A."/>
            <person name="Augustine A."/>
        </authorList>
    </citation>
    <scope>NUCLEOTIDE SEQUENCE</scope>
    <source>
        <tissue evidence="1">Leaf</tissue>
    </source>
</reference>
<proteinExistence type="predicted"/>
<name>A0A2P2NBL9_RHIMU</name>
<evidence type="ECO:0000313" key="1">
    <source>
        <dbReference type="EMBL" id="MBX39878.1"/>
    </source>
</evidence>